<evidence type="ECO:0000259" key="8">
    <source>
        <dbReference type="PROSITE" id="PS51733"/>
    </source>
</evidence>
<protein>
    <recommendedName>
        <fullName evidence="3">lipoate--protein ligase</fullName>
        <ecNumber evidence="3">6.3.1.20</ecNumber>
    </recommendedName>
</protein>
<dbReference type="Proteomes" id="UP001216384">
    <property type="component" value="Unassembled WGS sequence"/>
</dbReference>
<evidence type="ECO:0000313" key="11">
    <source>
        <dbReference type="Proteomes" id="UP001216384"/>
    </source>
</evidence>
<evidence type="ECO:0000313" key="9">
    <source>
        <dbReference type="EMBL" id="MDC4182064.1"/>
    </source>
</evidence>
<organism evidence="10 11">
    <name type="scientific">Mycoplasma bradburyae</name>
    <dbReference type="NCBI Taxonomy" id="2963128"/>
    <lineage>
        <taxon>Bacteria</taxon>
        <taxon>Bacillati</taxon>
        <taxon>Mycoplasmatota</taxon>
        <taxon>Mollicutes</taxon>
        <taxon>Mycoplasmataceae</taxon>
        <taxon>Mycoplasma</taxon>
    </lineage>
</organism>
<dbReference type="PROSITE" id="PS51733">
    <property type="entry name" value="BPL_LPL_CATALYTIC"/>
    <property type="match status" value="1"/>
</dbReference>
<dbReference type="NCBIfam" id="TIGR00545">
    <property type="entry name" value="lipoyltrans"/>
    <property type="match status" value="1"/>
</dbReference>
<dbReference type="Pfam" id="PF21948">
    <property type="entry name" value="LplA-B_cat"/>
    <property type="match status" value="1"/>
</dbReference>
<dbReference type="GO" id="GO:0017118">
    <property type="term" value="F:lipoyltransferase activity"/>
    <property type="evidence" value="ECO:0007669"/>
    <property type="project" value="TreeGrafter"/>
</dbReference>
<sequence length="332" mass="38648">MAYFYLSESNDCYINAATEEYLLKHLKLELPIIYIWQNANTVFIGKNQNTAAQININETSKDNVNLIRRFSGGGTVFQDMGNVCYSYIDYLDEKRSNAYEFFARPIIEFLNSLNINATFKGRNDLEIEGMKFSGTAQYLYQDKILHHGTLLYDTDMTKLAKYLQVDKSKIQAKGIDSVAKRVTNIIDHLDKKQPVEWFVQELTKFYFKKYSNLTEIKLDDQAKEWIKDRAQNHFKSWDWIYGSSNEYKFNNKKRFTGGELELSLNTDQGKITDIKFNGDFLSVAQIEEIQKALVGVKFDYQSVSDVLDQFDLKLYLGTITKEELMSLLFDNK</sequence>
<evidence type="ECO:0000256" key="5">
    <source>
        <dbReference type="ARBA" id="ARBA00022741"/>
    </source>
</evidence>
<evidence type="ECO:0000256" key="3">
    <source>
        <dbReference type="ARBA" id="ARBA00012367"/>
    </source>
</evidence>
<evidence type="ECO:0000256" key="2">
    <source>
        <dbReference type="ARBA" id="ARBA00005124"/>
    </source>
</evidence>
<dbReference type="SUPFAM" id="SSF82649">
    <property type="entry name" value="SufE/NifU"/>
    <property type="match status" value="1"/>
</dbReference>
<dbReference type="Gene3D" id="3.30.390.50">
    <property type="entry name" value="CO dehydrogenase flavoprotein, C-terminal domain"/>
    <property type="match status" value="1"/>
</dbReference>
<evidence type="ECO:0000256" key="7">
    <source>
        <dbReference type="ARBA" id="ARBA00048037"/>
    </source>
</evidence>
<feature type="domain" description="BPL/LPL catalytic" evidence="8">
    <location>
        <begin position="27"/>
        <end position="214"/>
    </location>
</feature>
<dbReference type="Proteomes" id="UP001220940">
    <property type="component" value="Unassembled WGS sequence"/>
</dbReference>
<evidence type="ECO:0000256" key="4">
    <source>
        <dbReference type="ARBA" id="ARBA00022598"/>
    </source>
</evidence>
<keyword evidence="12" id="KW-1185">Reference proteome</keyword>
<dbReference type="GO" id="GO:0009249">
    <property type="term" value="P:protein lipoylation"/>
    <property type="evidence" value="ECO:0007669"/>
    <property type="project" value="InterPro"/>
</dbReference>
<dbReference type="AlphaFoldDB" id="A0AAW6HPF6"/>
<dbReference type="RefSeq" id="WP_255034377.1">
    <property type="nucleotide sequence ID" value="NZ_CP101414.1"/>
</dbReference>
<comment type="pathway">
    <text evidence="1">Protein modification; protein lipoylation via exogenous pathway; protein N(6)-(lipoyl)lysine from lipoate: step 2/2.</text>
</comment>
<dbReference type="Gene3D" id="3.30.930.10">
    <property type="entry name" value="Bira Bifunctional Protein, Domain 2"/>
    <property type="match status" value="1"/>
</dbReference>
<comment type="pathway">
    <text evidence="2">Protein modification; protein lipoylation via exogenous pathway; protein N(6)-(lipoyl)lysine from lipoate: step 1/2.</text>
</comment>
<keyword evidence="4 10" id="KW-0436">Ligase</keyword>
<keyword evidence="5" id="KW-0547">Nucleotide-binding</keyword>
<keyword evidence="6" id="KW-0067">ATP-binding</keyword>
<evidence type="ECO:0000313" key="10">
    <source>
        <dbReference type="EMBL" id="MDC4183511.1"/>
    </source>
</evidence>
<dbReference type="InterPro" id="IPR045864">
    <property type="entry name" value="aa-tRNA-synth_II/BPL/LPL"/>
</dbReference>
<dbReference type="EMBL" id="JAJHZM010000012">
    <property type="protein sequence ID" value="MDC4182064.1"/>
    <property type="molecule type" value="Genomic_DNA"/>
</dbReference>
<dbReference type="GO" id="GO:0016979">
    <property type="term" value="F:lipoate-protein ligase activity"/>
    <property type="evidence" value="ECO:0007669"/>
    <property type="project" value="UniProtKB-EC"/>
</dbReference>
<evidence type="ECO:0000256" key="1">
    <source>
        <dbReference type="ARBA" id="ARBA00005085"/>
    </source>
</evidence>
<dbReference type="SUPFAM" id="SSF55681">
    <property type="entry name" value="Class II aaRS and biotin synthetases"/>
    <property type="match status" value="1"/>
</dbReference>
<dbReference type="InterPro" id="IPR019491">
    <property type="entry name" value="Lipoate_protein_ligase_C"/>
</dbReference>
<dbReference type="Pfam" id="PF10437">
    <property type="entry name" value="Lip_prot_lig_C"/>
    <property type="match status" value="1"/>
</dbReference>
<dbReference type="PANTHER" id="PTHR12561:SF3">
    <property type="entry name" value="LIPOYLTRANSFERASE 1, MITOCHONDRIAL"/>
    <property type="match status" value="1"/>
</dbReference>
<dbReference type="PANTHER" id="PTHR12561">
    <property type="entry name" value="LIPOATE-PROTEIN LIGASE"/>
    <property type="match status" value="1"/>
</dbReference>
<comment type="catalytic activity">
    <reaction evidence="7">
        <text>L-lysyl-[lipoyl-carrier protein] + (R)-lipoate + ATP = N(6)-[(R)-lipoyl]-L-lysyl-[lipoyl-carrier protein] + AMP + diphosphate + H(+)</text>
        <dbReference type="Rhea" id="RHEA:49288"/>
        <dbReference type="Rhea" id="RHEA-COMP:10500"/>
        <dbReference type="Rhea" id="RHEA-COMP:10502"/>
        <dbReference type="ChEBI" id="CHEBI:15378"/>
        <dbReference type="ChEBI" id="CHEBI:29969"/>
        <dbReference type="ChEBI" id="CHEBI:30616"/>
        <dbReference type="ChEBI" id="CHEBI:33019"/>
        <dbReference type="ChEBI" id="CHEBI:83088"/>
        <dbReference type="ChEBI" id="CHEBI:83099"/>
        <dbReference type="ChEBI" id="CHEBI:456215"/>
        <dbReference type="EC" id="6.3.1.20"/>
    </reaction>
</comment>
<dbReference type="EC" id="6.3.1.20" evidence="3"/>
<dbReference type="CDD" id="cd16443">
    <property type="entry name" value="LplA"/>
    <property type="match status" value="1"/>
</dbReference>
<comment type="caution">
    <text evidence="10">The sequence shown here is derived from an EMBL/GenBank/DDBJ whole genome shotgun (WGS) entry which is preliminary data.</text>
</comment>
<dbReference type="GO" id="GO:0005524">
    <property type="term" value="F:ATP binding"/>
    <property type="evidence" value="ECO:0007669"/>
    <property type="project" value="UniProtKB-KW"/>
</dbReference>
<dbReference type="InterPro" id="IPR004562">
    <property type="entry name" value="LipoylTrfase_LipoateP_Ligase"/>
</dbReference>
<gene>
    <name evidence="9" type="ORF">LNO68_02560</name>
    <name evidence="10" type="ORF">LNO71_02505</name>
</gene>
<accession>A0AAW6HPF6</accession>
<dbReference type="InterPro" id="IPR004143">
    <property type="entry name" value="BPL_LPL_catalytic"/>
</dbReference>
<reference evidence="10 12" key="1">
    <citation type="submission" date="2021-11" db="EMBL/GenBank/DDBJ databases">
        <title>Description of Mycoplasma bradburyaesp. nov.from sea birds: a tribute to a great mycoplasmologist.</title>
        <authorList>
            <person name="Ramirez A.S."/>
            <person name="Poveda C."/>
            <person name="Suarez-Perez A."/>
            <person name="Rosales R.S."/>
            <person name="Dijkman R."/>
            <person name="Feberwee A."/>
            <person name="Spergser J."/>
            <person name="Szostak M.P."/>
            <person name="Ressel L."/>
            <person name="Calabuig P."/>
            <person name="Catania S."/>
            <person name="Gobbo F."/>
            <person name="Timofte D."/>
            <person name="Poveda J.B."/>
        </authorList>
    </citation>
    <scope>NUCLEOTIDE SEQUENCE</scope>
    <source>
        <strain evidence="9 12">T158</strain>
        <strain evidence="10">T264</strain>
    </source>
</reference>
<dbReference type="EMBL" id="JAJHZP010000014">
    <property type="protein sequence ID" value="MDC4183511.1"/>
    <property type="molecule type" value="Genomic_DNA"/>
</dbReference>
<evidence type="ECO:0000313" key="12">
    <source>
        <dbReference type="Proteomes" id="UP001220940"/>
    </source>
</evidence>
<proteinExistence type="predicted"/>
<dbReference type="GO" id="GO:0005737">
    <property type="term" value="C:cytoplasm"/>
    <property type="evidence" value="ECO:0007669"/>
    <property type="project" value="TreeGrafter"/>
</dbReference>
<evidence type="ECO:0000256" key="6">
    <source>
        <dbReference type="ARBA" id="ARBA00022840"/>
    </source>
</evidence>
<name>A0AAW6HPF6_9MOLU</name>